<keyword evidence="8" id="KW-0106">Calcium</keyword>
<dbReference type="PROSITE" id="PS51829">
    <property type="entry name" value="P_HOMO_B"/>
    <property type="match status" value="1"/>
</dbReference>
<dbReference type="InterPro" id="IPR008979">
    <property type="entry name" value="Galactose-bd-like_sf"/>
</dbReference>
<dbReference type="GO" id="GO:0004252">
    <property type="term" value="F:serine-type endopeptidase activity"/>
    <property type="evidence" value="ECO:0007669"/>
    <property type="project" value="UniProtKB-UniRule"/>
</dbReference>
<feature type="signal peptide" evidence="17">
    <location>
        <begin position="1"/>
        <end position="18"/>
    </location>
</feature>
<feature type="compositionally biased region" description="Basic and acidic residues" evidence="15">
    <location>
        <begin position="224"/>
        <end position="240"/>
    </location>
</feature>
<feature type="compositionally biased region" description="Acidic residues" evidence="15">
    <location>
        <begin position="854"/>
        <end position="864"/>
    </location>
</feature>
<feature type="region of interest" description="Disordered" evidence="15">
    <location>
        <begin position="818"/>
        <end position="870"/>
    </location>
</feature>
<dbReference type="InterPro" id="IPR000209">
    <property type="entry name" value="Peptidase_S8/S53_dom"/>
</dbReference>
<evidence type="ECO:0000256" key="2">
    <source>
        <dbReference type="ARBA" id="ARBA00005325"/>
    </source>
</evidence>
<dbReference type="InterPro" id="IPR036852">
    <property type="entry name" value="Peptidase_S8/S53_dom_sf"/>
</dbReference>
<dbReference type="PANTHER" id="PTHR42884:SF14">
    <property type="entry name" value="NEUROENDOCRINE CONVERTASE 1"/>
    <property type="match status" value="1"/>
</dbReference>
<dbReference type="GO" id="GO:0007323">
    <property type="term" value="P:peptide pheromone maturation"/>
    <property type="evidence" value="ECO:0007669"/>
    <property type="project" value="UniProtKB-ARBA"/>
</dbReference>
<evidence type="ECO:0000256" key="1">
    <source>
        <dbReference type="ARBA" id="ARBA00004370"/>
    </source>
</evidence>
<evidence type="ECO:0000256" key="11">
    <source>
        <dbReference type="ARBA" id="ARBA00023145"/>
    </source>
</evidence>
<evidence type="ECO:0000256" key="3">
    <source>
        <dbReference type="ARBA" id="ARBA00022670"/>
    </source>
</evidence>
<comment type="similarity">
    <text evidence="2">Belongs to the peptidase S8 family. Furin subfamily.</text>
</comment>
<dbReference type="RefSeq" id="XP_035323471.1">
    <property type="nucleotide sequence ID" value="XM_035465634.1"/>
</dbReference>
<dbReference type="PROSITE" id="PS51892">
    <property type="entry name" value="SUBTILASE"/>
    <property type="match status" value="1"/>
</dbReference>
<feature type="region of interest" description="Disordered" evidence="15">
    <location>
        <begin position="221"/>
        <end position="240"/>
    </location>
</feature>
<dbReference type="Pfam" id="PF01483">
    <property type="entry name" value="P_proprotein"/>
    <property type="match status" value="1"/>
</dbReference>
<feature type="transmembrane region" description="Helical" evidence="16">
    <location>
        <begin position="737"/>
        <end position="758"/>
    </location>
</feature>
<comment type="subcellular location">
    <subcellularLocation>
        <location evidence="1">Membrane</location>
    </subcellularLocation>
</comment>
<evidence type="ECO:0000256" key="9">
    <source>
        <dbReference type="ARBA" id="ARBA00022989"/>
    </source>
</evidence>
<evidence type="ECO:0000313" key="19">
    <source>
        <dbReference type="EMBL" id="KAF4124819.1"/>
    </source>
</evidence>
<protein>
    <submittedName>
        <fullName evidence="19">Kexin</fullName>
    </submittedName>
</protein>
<dbReference type="FunFam" id="2.60.120.260:FF:000026">
    <property type="entry name" value="proprotein convertase subtilisin/kexin type 7"/>
    <property type="match status" value="1"/>
</dbReference>
<keyword evidence="4 16" id="KW-0812">Transmembrane</keyword>
<dbReference type="AlphaFoldDB" id="A0A9P5D7S8"/>
<evidence type="ECO:0000256" key="7">
    <source>
        <dbReference type="ARBA" id="ARBA00022825"/>
    </source>
</evidence>
<feature type="active site" description="Charge relay system" evidence="13 14">
    <location>
        <position position="412"/>
    </location>
</feature>
<feature type="compositionally biased region" description="Acidic residues" evidence="15">
    <location>
        <begin position="638"/>
        <end position="650"/>
    </location>
</feature>
<keyword evidence="10 16" id="KW-0472">Membrane</keyword>
<dbReference type="FunFam" id="3.40.50.200:FF:000005">
    <property type="entry name" value="Proprotein convertase subtilisin/kexin type 7"/>
    <property type="match status" value="1"/>
</dbReference>
<evidence type="ECO:0000259" key="18">
    <source>
        <dbReference type="PROSITE" id="PS51829"/>
    </source>
</evidence>
<evidence type="ECO:0000256" key="10">
    <source>
        <dbReference type="ARBA" id="ARBA00023136"/>
    </source>
</evidence>
<feature type="compositionally biased region" description="Polar residues" evidence="15">
    <location>
        <begin position="653"/>
        <end position="673"/>
    </location>
</feature>
<evidence type="ECO:0000256" key="8">
    <source>
        <dbReference type="ARBA" id="ARBA00022837"/>
    </source>
</evidence>
<dbReference type="Gene3D" id="2.60.120.260">
    <property type="entry name" value="Galactose-binding domain-like"/>
    <property type="match status" value="1"/>
</dbReference>
<keyword evidence="12" id="KW-0325">Glycoprotein</keyword>
<feature type="active site" description="Charge relay system" evidence="13 14">
    <location>
        <position position="240"/>
    </location>
</feature>
<dbReference type="GO" id="GO:0000139">
    <property type="term" value="C:Golgi membrane"/>
    <property type="evidence" value="ECO:0007669"/>
    <property type="project" value="TreeGrafter"/>
</dbReference>
<name>A0A9P5D7S8_9HYPO</name>
<feature type="compositionally biased region" description="Low complexity" evidence="15">
    <location>
        <begin position="705"/>
        <end position="722"/>
    </location>
</feature>
<dbReference type="InterPro" id="IPR022398">
    <property type="entry name" value="Peptidase_S8_His-AS"/>
</dbReference>
<dbReference type="SUPFAM" id="SSF49785">
    <property type="entry name" value="Galactose-binding domain-like"/>
    <property type="match status" value="1"/>
</dbReference>
<proteinExistence type="inferred from homology"/>
<dbReference type="InterPro" id="IPR023828">
    <property type="entry name" value="Peptidase_S8_Ser-AS"/>
</dbReference>
<dbReference type="PROSITE" id="PS00138">
    <property type="entry name" value="SUBTILASE_SER"/>
    <property type="match status" value="1"/>
</dbReference>
<keyword evidence="20" id="KW-1185">Reference proteome</keyword>
<accession>A0A9P5D7S8</accession>
<feature type="active site" description="Charge relay system" evidence="13 14">
    <location>
        <position position="202"/>
    </location>
</feature>
<dbReference type="GO" id="GO:0016485">
    <property type="term" value="P:protein processing"/>
    <property type="evidence" value="ECO:0007669"/>
    <property type="project" value="TreeGrafter"/>
</dbReference>
<evidence type="ECO:0000256" key="6">
    <source>
        <dbReference type="ARBA" id="ARBA00022801"/>
    </source>
</evidence>
<feature type="compositionally biased region" description="Acidic residues" evidence="15">
    <location>
        <begin position="821"/>
        <end position="830"/>
    </location>
</feature>
<feature type="region of interest" description="Disordered" evidence="15">
    <location>
        <begin position="632"/>
        <end position="722"/>
    </location>
</feature>
<comment type="caution">
    <text evidence="19">The sequence shown here is derived from an EMBL/GenBank/DDBJ whole genome shotgun (WGS) entry which is preliminary data.</text>
</comment>
<evidence type="ECO:0000256" key="5">
    <source>
        <dbReference type="ARBA" id="ARBA00022729"/>
    </source>
</evidence>
<dbReference type="GO" id="GO:0005802">
    <property type="term" value="C:trans-Golgi network"/>
    <property type="evidence" value="ECO:0007669"/>
    <property type="project" value="TreeGrafter"/>
</dbReference>
<dbReference type="SUPFAM" id="SSF52743">
    <property type="entry name" value="Subtilisin-like"/>
    <property type="match status" value="1"/>
</dbReference>
<dbReference type="InterPro" id="IPR023827">
    <property type="entry name" value="Peptidase_S8_Asp-AS"/>
</dbReference>
<evidence type="ECO:0000256" key="13">
    <source>
        <dbReference type="PIRSR" id="PIRSR615500-1"/>
    </source>
</evidence>
<evidence type="ECO:0000256" key="16">
    <source>
        <dbReference type="SAM" id="Phobius"/>
    </source>
</evidence>
<dbReference type="PANTHER" id="PTHR42884">
    <property type="entry name" value="PROPROTEIN CONVERTASE SUBTILISIN/KEXIN-RELATED"/>
    <property type="match status" value="1"/>
</dbReference>
<dbReference type="InterPro" id="IPR002884">
    <property type="entry name" value="P_dom"/>
</dbReference>
<organism evidence="19 20">
    <name type="scientific">Geosmithia morbida</name>
    <dbReference type="NCBI Taxonomy" id="1094350"/>
    <lineage>
        <taxon>Eukaryota</taxon>
        <taxon>Fungi</taxon>
        <taxon>Dikarya</taxon>
        <taxon>Ascomycota</taxon>
        <taxon>Pezizomycotina</taxon>
        <taxon>Sordariomycetes</taxon>
        <taxon>Hypocreomycetidae</taxon>
        <taxon>Hypocreales</taxon>
        <taxon>Bionectriaceae</taxon>
        <taxon>Geosmithia</taxon>
    </lineage>
</organism>
<dbReference type="InterPro" id="IPR034182">
    <property type="entry name" value="Kexin/furin"/>
</dbReference>
<gene>
    <name evidence="19" type="ORF">GMORB2_3658</name>
</gene>
<dbReference type="InterPro" id="IPR015500">
    <property type="entry name" value="Peptidase_S8_subtilisin-rel"/>
</dbReference>
<dbReference type="PROSITE" id="PS00136">
    <property type="entry name" value="SUBTILASE_ASP"/>
    <property type="match status" value="1"/>
</dbReference>
<keyword evidence="5 17" id="KW-0732">Signal</keyword>
<feature type="compositionally biased region" description="Basic and acidic residues" evidence="15">
    <location>
        <begin position="831"/>
        <end position="853"/>
    </location>
</feature>
<reference evidence="19" key="1">
    <citation type="submission" date="2020-03" db="EMBL/GenBank/DDBJ databases">
        <title>Site-based positive gene gene selection in Geosmithia morbida across the United States reveals a broad range of putative effectors and factors for local host and environmental adapation.</title>
        <authorList>
            <person name="Onufrak A."/>
            <person name="Murdoch R.W."/>
            <person name="Gazis R."/>
            <person name="Huff M."/>
            <person name="Staton M."/>
            <person name="Klingeman W."/>
            <person name="Hadziabdic D."/>
        </authorList>
    </citation>
    <scope>NUCLEOTIDE SEQUENCE</scope>
    <source>
        <strain evidence="19">1262</strain>
    </source>
</reference>
<evidence type="ECO:0000313" key="20">
    <source>
        <dbReference type="Proteomes" id="UP000749293"/>
    </source>
</evidence>
<evidence type="ECO:0000256" key="15">
    <source>
        <dbReference type="SAM" id="MobiDB-lite"/>
    </source>
</evidence>
<dbReference type="PROSITE" id="PS00137">
    <property type="entry name" value="SUBTILASE_HIS"/>
    <property type="match status" value="1"/>
</dbReference>
<evidence type="ECO:0000256" key="17">
    <source>
        <dbReference type="SAM" id="SignalP"/>
    </source>
</evidence>
<dbReference type="GeneID" id="55969886"/>
<keyword evidence="6 14" id="KW-0378">Hydrolase</keyword>
<feature type="chain" id="PRO_5040297053" evidence="17">
    <location>
        <begin position="19"/>
        <end position="870"/>
    </location>
</feature>
<dbReference type="Gene3D" id="3.40.50.200">
    <property type="entry name" value="Peptidase S8/S53 domain"/>
    <property type="match status" value="1"/>
</dbReference>
<keyword evidence="9 16" id="KW-1133">Transmembrane helix</keyword>
<keyword evidence="3 14" id="KW-0645">Protease</keyword>
<sequence>MKHISLLGLLALSTLSQAAHVRRDYAENDYYVIQLEQGVDPDLIAERFGLEHHGHLGDMTQHHVFRTAKTDDDHVHTIMTEHRRRRKRGLSSGRDLLDGVLLAEKQKRRLRNLHKRIIPPVPAALIRERQLHEEQARSVHSQTVDWAVKKRDAVMKDLDIKDPIFKEQWHLFNTVETGHDVNVTDVWRDGVTGQNVTIAIVDDGLDMDSNDLRDNYFAEGSYDFNDHDPSPKPELSDDKHGTRCAGEVSAVRNDACGLGVAYDSKIAGIRILSGELTNADEAEALIYKSQHNNIYSCSWGPPDDGRHMEAPSTLIRQAILQGVQQGRGGKGSVYVFASGNGASSGDNCNFDGYTNSIYSITVGAVDRAGQHPYYSEMCSANLVVTYSSGSGDSIHTTDVGTNTCYSGHGGTSAAAPLAAGIFALALQVRPELTWRDLQYVALHSAAHVDSADDWQETSIGKQFSHTFGYGKVDSYALVNLAREWELVKPQAWYFSPWQHVKKAIPEGEGDDAKGLEVEFEVTKDMLKEANLERLEHVTVTMNVEHTRRGDISVDLVSPHNVVSHIATARMYDEEAAGYDDWTFMTVAHWGESGVGKWKLIIKDNKENEHQGTFVDWHLKLWGESIDASKATLLPMPQDSDDDNHDQDEAEQPPVSTATVPTQPEPTQGKPTPTETEHTQRPTKPASGGDETKPQPTATEEEDETASASTSAVATPSPSSSWISWLPTLGASSAARPWVYAAIGLIGAFCIGLGVYFWMVRRRRLLNDSTDTYAFDVLNNEEGEGLNGGEKTFASGGGAGGAAGRSRRTRGGELYDAFAAASEDEDEDDDFDRYTDREAGLRNKLPGERDREQYEIGEDSDEDEDETRRLR</sequence>
<keyword evidence="7 14" id="KW-0720">Serine protease</keyword>
<dbReference type="OrthoDB" id="300641at2759"/>
<dbReference type="EMBL" id="JAANYQ010000003">
    <property type="protein sequence ID" value="KAF4124819.1"/>
    <property type="molecule type" value="Genomic_DNA"/>
</dbReference>
<evidence type="ECO:0000256" key="14">
    <source>
        <dbReference type="PROSITE-ProRule" id="PRU01240"/>
    </source>
</evidence>
<keyword evidence="11" id="KW-0865">Zymogen</keyword>
<evidence type="ECO:0000256" key="4">
    <source>
        <dbReference type="ARBA" id="ARBA00022692"/>
    </source>
</evidence>
<dbReference type="Proteomes" id="UP000749293">
    <property type="component" value="Unassembled WGS sequence"/>
</dbReference>
<evidence type="ECO:0000256" key="12">
    <source>
        <dbReference type="ARBA" id="ARBA00023180"/>
    </source>
</evidence>
<dbReference type="CDD" id="cd04059">
    <property type="entry name" value="Peptidases_S8_Protein_convertases_Kexins_Furin-like"/>
    <property type="match status" value="1"/>
</dbReference>
<dbReference type="Pfam" id="PF00082">
    <property type="entry name" value="Peptidase_S8"/>
    <property type="match status" value="1"/>
</dbReference>
<dbReference type="PRINTS" id="PR00723">
    <property type="entry name" value="SUBTILISIN"/>
</dbReference>
<feature type="domain" description="P/Homo B" evidence="18">
    <location>
        <begin position="487"/>
        <end position="626"/>
    </location>
</feature>